<feature type="disulfide bond" evidence="2">
    <location>
        <begin position="201"/>
        <end position="216"/>
    </location>
</feature>
<keyword evidence="2" id="KW-1015">Disulfide bond</keyword>
<dbReference type="RefSeq" id="WP_212530781.1">
    <property type="nucleotide sequence ID" value="NZ_JAGSOG010000135.1"/>
</dbReference>
<evidence type="ECO:0000313" key="4">
    <source>
        <dbReference type="EMBL" id="MBR7836301.1"/>
    </source>
</evidence>
<keyword evidence="5" id="KW-1185">Reference proteome</keyword>
<dbReference type="GO" id="GO:0016788">
    <property type="term" value="F:hydrolase activity, acting on ester bonds"/>
    <property type="evidence" value="ECO:0007669"/>
    <property type="project" value="InterPro"/>
</dbReference>
<proteinExistence type="predicted"/>
<gene>
    <name evidence="4" type="ORF">KDL01_23690</name>
</gene>
<evidence type="ECO:0000256" key="1">
    <source>
        <dbReference type="PIRSR" id="PIRSR637460-1"/>
    </source>
</evidence>
<evidence type="ECO:0000256" key="2">
    <source>
        <dbReference type="PIRSR" id="PIRSR637460-2"/>
    </source>
</evidence>
<name>A0A941ESN0_9ACTN</name>
<dbReference type="PANTHER" id="PTHR37981">
    <property type="entry name" value="LIPASE 2"/>
    <property type="match status" value="1"/>
</dbReference>
<accession>A0A941ESN0</accession>
<feature type="active site" description="Nucleophile" evidence="1">
    <location>
        <position position="74"/>
    </location>
</feature>
<dbReference type="InterPro" id="IPR036514">
    <property type="entry name" value="SGNH_hydro_sf"/>
</dbReference>
<dbReference type="AlphaFoldDB" id="A0A941ESN0"/>
<comment type="caution">
    <text evidence="4">The sequence shown here is derived from an EMBL/GenBank/DDBJ whole genome shotgun (WGS) entry which is preliminary data.</text>
</comment>
<sequence>MSGYDKARRRARTVFVTAALAPALLLPTTAARAAQAADRTAAPHAAAQVGLLKTTSSAADPAAANPWIVSLGDSYISGEAGRWAGNTNRSSTETDALGPTAYYDNPTNTGELIPFCHRSKSAEIHIGGGVDSLNLACSGARTSTFTDSDGDFKPGLDFYNSGGHQGQALMLENFAKTHHVTMVAVSIGGNDFGFGDIVTACVEDFLESTPIRTYYCKDDPAVTGRFSPANVALVTSHITQALLNVRLAMARAGYPDSSYKILLQDYPAPLPYGSAFRYSQSGYTRQSTGGCGMWNDDVDWALNTAMPHVSAAEFDAAARSGLSNIVKLDISSAFNTRRLCQNTVGLLEEKGLNSWREPGAVDKTEWINQIRVVTVGTPYFQQESLHPNYWGQLALRNCVRQAYDNGAVRGGSCVMSGTGLDTRGEPNMALTDTTVLAGVNSSGRLYAKQGLYSTNWSDLAQSIRHVAVASDPVHGAVIAALDTSGNVWVKSGGLHVAWVREAVGCDQVAVATDPVHGVLLAVRLTNGSAWAKQGLANGWVHERDGVSQISVATDFAHGPLIGVLDNQHVAWAKEGGLSANWVRQSAGVYQIAVAANPLRGPLIAVIGGGSAAWAKEGSLSANWVREADNVAQITDASDAVHGPLLAILDTRKVLWAKQGSLTGPWVQEYDNVAEAAVATDPTHGPLISTVDTARAWRAKQGGLSTSWVYQLGEITQASVGS</sequence>
<evidence type="ECO:0000256" key="3">
    <source>
        <dbReference type="SAM" id="SignalP"/>
    </source>
</evidence>
<dbReference type="Proteomes" id="UP000675781">
    <property type="component" value="Unassembled WGS sequence"/>
</dbReference>
<dbReference type="InterPro" id="IPR037460">
    <property type="entry name" value="SEST-like"/>
</dbReference>
<dbReference type="GO" id="GO:0006629">
    <property type="term" value="P:lipid metabolic process"/>
    <property type="evidence" value="ECO:0007669"/>
    <property type="project" value="TreeGrafter"/>
</dbReference>
<reference evidence="4" key="1">
    <citation type="submission" date="2021-04" db="EMBL/GenBank/DDBJ databases">
        <title>Genome based classification of Actinospica acidithermotolerans sp. nov., an actinobacterium isolated from an Indonesian hot spring.</title>
        <authorList>
            <person name="Kusuma A.B."/>
            <person name="Putra K.E."/>
            <person name="Nafisah S."/>
            <person name="Loh J."/>
            <person name="Nouioui I."/>
            <person name="Goodfellow M."/>
        </authorList>
    </citation>
    <scope>NUCLEOTIDE SEQUENCE</scope>
    <source>
        <strain evidence="4">CSCA 57</strain>
    </source>
</reference>
<feature type="active site" evidence="1">
    <location>
        <position position="386"/>
    </location>
</feature>
<feature type="signal peptide" evidence="3">
    <location>
        <begin position="1"/>
        <end position="33"/>
    </location>
</feature>
<feature type="chain" id="PRO_5036702282" description="SGNH hydrolase-type esterase domain-containing protein" evidence="3">
    <location>
        <begin position="34"/>
        <end position="721"/>
    </location>
</feature>
<dbReference type="Gene3D" id="3.40.50.1110">
    <property type="entry name" value="SGNH hydrolase"/>
    <property type="match status" value="1"/>
</dbReference>
<dbReference type="SUPFAM" id="SSF52266">
    <property type="entry name" value="SGNH hydrolase"/>
    <property type="match status" value="1"/>
</dbReference>
<evidence type="ECO:0008006" key="6">
    <source>
        <dbReference type="Google" id="ProtNLM"/>
    </source>
</evidence>
<protein>
    <recommendedName>
        <fullName evidence="6">SGNH hydrolase-type esterase domain-containing protein</fullName>
    </recommendedName>
</protein>
<evidence type="ECO:0000313" key="5">
    <source>
        <dbReference type="Proteomes" id="UP000675781"/>
    </source>
</evidence>
<keyword evidence="3" id="KW-0732">Signal</keyword>
<dbReference type="PANTHER" id="PTHR37981:SF1">
    <property type="entry name" value="SGNH HYDROLASE-TYPE ESTERASE DOMAIN-CONTAINING PROTEIN"/>
    <property type="match status" value="1"/>
</dbReference>
<dbReference type="EMBL" id="JAGSOG010000135">
    <property type="protein sequence ID" value="MBR7836301.1"/>
    <property type="molecule type" value="Genomic_DNA"/>
</dbReference>
<organism evidence="4 5">
    <name type="scientific">Actinospica durhamensis</name>
    <dbReference type="NCBI Taxonomy" id="1508375"/>
    <lineage>
        <taxon>Bacteria</taxon>
        <taxon>Bacillati</taxon>
        <taxon>Actinomycetota</taxon>
        <taxon>Actinomycetes</taxon>
        <taxon>Catenulisporales</taxon>
        <taxon>Actinospicaceae</taxon>
        <taxon>Actinospica</taxon>
    </lineage>
</organism>